<name>A0A915SYA8_9ARCH</name>
<evidence type="ECO:0000313" key="2">
    <source>
        <dbReference type="EMBL" id="BBL45665.1"/>
    </source>
</evidence>
<dbReference type="Proteomes" id="UP001055553">
    <property type="component" value="Chromosome"/>
</dbReference>
<keyword evidence="1" id="KW-0175">Coiled coil</keyword>
<dbReference type="EMBL" id="AP019769">
    <property type="protein sequence ID" value="BBL45665.1"/>
    <property type="molecule type" value="Genomic_DNA"/>
</dbReference>
<reference evidence="3" key="1">
    <citation type="journal article" date="2022" name="Int. J. Syst. Evol. Microbiol.">
        <title>Nanobdella aerobiophila gen. nov., sp. nov., a thermoacidophilic, obligate ectosymbiotic archaeon, and proposal of Nanobdellaceae fam. nov., Nanobdellales ord. nov. and Nanobdellia class. nov.</title>
        <authorList>
            <person name="Kato S."/>
            <person name="Ogasawara A."/>
            <person name="Itoh T."/>
            <person name="Sakai H.D."/>
            <person name="Shimizu M."/>
            <person name="Yuki M."/>
            <person name="Kaneko M."/>
            <person name="Takashina T."/>
            <person name="Ohkuma M."/>
        </authorList>
    </citation>
    <scope>NUCLEOTIDE SEQUENCE [LARGE SCALE GENOMIC DNA]</scope>
    <source>
        <strain evidence="3">MJ1</strain>
    </source>
</reference>
<evidence type="ECO:0000256" key="1">
    <source>
        <dbReference type="SAM" id="Coils"/>
    </source>
</evidence>
<proteinExistence type="predicted"/>
<dbReference type="KEGG" id="naer:MJ1_0512"/>
<keyword evidence="3" id="KW-1185">Reference proteome</keyword>
<dbReference type="GeneID" id="74568459"/>
<evidence type="ECO:0000313" key="3">
    <source>
        <dbReference type="Proteomes" id="UP001055553"/>
    </source>
</evidence>
<accession>A0A915SYA8</accession>
<organism evidence="2 3">
    <name type="scientific">Nanobdella aerobiophila</name>
    <dbReference type="NCBI Taxonomy" id="2586965"/>
    <lineage>
        <taxon>Archaea</taxon>
        <taxon>Nanobdellota</taxon>
        <taxon>Nanobdellia</taxon>
        <taxon>Nanobdellales</taxon>
        <taxon>Nanobdellaceae</taxon>
        <taxon>Nanobdella</taxon>
    </lineage>
</organism>
<dbReference type="AlphaFoldDB" id="A0A915SYA8"/>
<feature type="coiled-coil region" evidence="1">
    <location>
        <begin position="35"/>
        <end position="69"/>
    </location>
</feature>
<sequence length="121" mass="14429">MQEIDITKRLKYLEERVSMFNNIIESIDSTTRLSVNDIKEDLNNIKRDINELKEDINNIEIKLKAITDQLSLFATTDQLKTITSMMDYINPFDFVTKKEVEKIIDKKLREYFDELYNNDNK</sequence>
<dbReference type="RefSeq" id="WP_258392980.1">
    <property type="nucleotide sequence ID" value="NZ_AP019769.1"/>
</dbReference>
<protein>
    <submittedName>
        <fullName evidence="2">Uncharacterized protein</fullName>
    </submittedName>
</protein>
<gene>
    <name evidence="2" type="ORF">MJ1_0512</name>
</gene>